<keyword evidence="13" id="KW-1185">Reference proteome</keyword>
<evidence type="ECO:0000256" key="6">
    <source>
        <dbReference type="ARBA" id="ARBA00022833"/>
    </source>
</evidence>
<dbReference type="OrthoDB" id="4279at2"/>
<comment type="catalytic activity">
    <reaction evidence="8">
        <text>adenosine + phosphate = alpha-D-ribose 1-phosphate + adenine</text>
        <dbReference type="Rhea" id="RHEA:27642"/>
        <dbReference type="ChEBI" id="CHEBI:16335"/>
        <dbReference type="ChEBI" id="CHEBI:16708"/>
        <dbReference type="ChEBI" id="CHEBI:43474"/>
        <dbReference type="ChEBI" id="CHEBI:57720"/>
        <dbReference type="EC" id="2.4.2.1"/>
    </reaction>
    <physiologicalReaction direction="left-to-right" evidence="8">
        <dbReference type="Rhea" id="RHEA:27643"/>
    </physiologicalReaction>
</comment>
<dbReference type="GO" id="GO:0005507">
    <property type="term" value="F:copper ion binding"/>
    <property type="evidence" value="ECO:0007669"/>
    <property type="project" value="TreeGrafter"/>
</dbReference>
<dbReference type="SUPFAM" id="SSF64438">
    <property type="entry name" value="CNF1/YfiH-like putative cysteine hydrolases"/>
    <property type="match status" value="1"/>
</dbReference>
<dbReference type="EMBL" id="LKAJ01000002">
    <property type="protein sequence ID" value="KRG22028.1"/>
    <property type="molecule type" value="Genomic_DNA"/>
</dbReference>
<keyword evidence="3" id="KW-0808">Transferase</keyword>
<sequence length="258" mass="28096">MLKTIQNPLLKQFEGIGHAFFTRQGGVSTGIYQGLNCNLASGDDPKHVIENQKRALAHLGLQHSTLASYDAQHANLAVIIEKPGQAMPQADAIITNHPQVVLGADSADCPTILLADPNARVIGLAHAGWRSALGGIVEATLQQMLSLGARAAHMTAVIGPGIAQASYEVSEPFIQQFLESDPNNQIFFLPTLKPQHWLFDLPGYIQMRLKRLALGQIACITLDTYTHDDLFYSCRRSFHQGLGDFGGHLACIYLDSCR</sequence>
<evidence type="ECO:0000256" key="5">
    <source>
        <dbReference type="ARBA" id="ARBA00022801"/>
    </source>
</evidence>
<dbReference type="Pfam" id="PF02578">
    <property type="entry name" value="Cu-oxidase_4"/>
    <property type="match status" value="1"/>
</dbReference>
<comment type="similarity">
    <text evidence="2 10">Belongs to the purine nucleoside phosphorylase YfiH/LACC1 family.</text>
</comment>
<dbReference type="PANTHER" id="PTHR30616">
    <property type="entry name" value="UNCHARACTERIZED PROTEIN YFIH"/>
    <property type="match status" value="1"/>
</dbReference>
<dbReference type="STRING" id="295108.HT99x_00445"/>
<dbReference type="RefSeq" id="WP_075065100.1">
    <property type="nucleotide sequence ID" value="NZ_LKAJ02000001.1"/>
</dbReference>
<keyword evidence="6" id="KW-0862">Zinc</keyword>
<protein>
    <recommendedName>
        <fullName evidence="10">Purine nucleoside phosphorylase</fullName>
    </recommendedName>
</protein>
<accession>A0A0Q9YMN6</accession>
<dbReference type="PANTHER" id="PTHR30616:SF2">
    <property type="entry name" value="PURINE NUCLEOSIDE PHOSPHORYLASE LACC1"/>
    <property type="match status" value="1"/>
</dbReference>
<evidence type="ECO:0000256" key="3">
    <source>
        <dbReference type="ARBA" id="ARBA00022679"/>
    </source>
</evidence>
<evidence type="ECO:0000256" key="4">
    <source>
        <dbReference type="ARBA" id="ARBA00022723"/>
    </source>
</evidence>
<dbReference type="NCBIfam" id="TIGR00726">
    <property type="entry name" value="peptidoglycan editing factor PgeF"/>
    <property type="match status" value="1"/>
</dbReference>
<dbReference type="GO" id="GO:0016787">
    <property type="term" value="F:hydrolase activity"/>
    <property type="evidence" value="ECO:0007669"/>
    <property type="project" value="UniProtKB-KW"/>
</dbReference>
<dbReference type="InterPro" id="IPR003730">
    <property type="entry name" value="Cu_polyphenol_OxRdtase"/>
</dbReference>
<evidence type="ECO:0000256" key="8">
    <source>
        <dbReference type="ARBA" id="ARBA00048968"/>
    </source>
</evidence>
<reference evidence="12" key="2">
    <citation type="journal article" date="2016" name="Genome Announc.">
        <title>Draft Genome Sequences of Two Novel Amoeba-Resistant Intranuclear Bacteria, 'Candidatus Berkiella cookevillensis' and 'Candidatus Berkiella aquae'.</title>
        <authorList>
            <person name="Mehari Y.T."/>
            <person name="Arivett B.A."/>
            <person name="Farone A.L."/>
            <person name="Gunderson J.H."/>
            <person name="Farone M.B."/>
        </authorList>
    </citation>
    <scope>NUCLEOTIDE SEQUENCE</scope>
    <source>
        <strain evidence="12">HT99</strain>
    </source>
</reference>
<comment type="caution">
    <text evidence="11">The sequence shown here is derived from an EMBL/GenBank/DDBJ whole genome shotgun (WGS) entry which is preliminary data.</text>
</comment>
<comment type="catalytic activity">
    <reaction evidence="1">
        <text>inosine + phosphate = alpha-D-ribose 1-phosphate + hypoxanthine</text>
        <dbReference type="Rhea" id="RHEA:27646"/>
        <dbReference type="ChEBI" id="CHEBI:17368"/>
        <dbReference type="ChEBI" id="CHEBI:17596"/>
        <dbReference type="ChEBI" id="CHEBI:43474"/>
        <dbReference type="ChEBI" id="CHEBI:57720"/>
        <dbReference type="EC" id="2.4.2.1"/>
    </reaction>
    <physiologicalReaction direction="left-to-right" evidence="1">
        <dbReference type="Rhea" id="RHEA:27647"/>
    </physiologicalReaction>
</comment>
<reference evidence="12" key="3">
    <citation type="submission" date="2021-06" db="EMBL/GenBank/DDBJ databases">
        <title>Genomic Description and Analysis of Intracellular Bacteria, Candidatus Berkiella cookevillensis and Candidatus Berkiella aquae.</title>
        <authorList>
            <person name="Kidane D.T."/>
            <person name="Mehari Y.T."/>
            <person name="Rice F.C."/>
            <person name="Arivett B.A."/>
            <person name="Farone A.L."/>
            <person name="Berk S.G."/>
            <person name="Farone M.B."/>
        </authorList>
    </citation>
    <scope>NUCLEOTIDE SEQUENCE</scope>
    <source>
        <strain evidence="12">HT99</strain>
    </source>
</reference>
<keyword evidence="4" id="KW-0479">Metal-binding</keyword>
<evidence type="ECO:0000256" key="1">
    <source>
        <dbReference type="ARBA" id="ARBA00000553"/>
    </source>
</evidence>
<comment type="catalytic activity">
    <reaction evidence="7">
        <text>adenosine + H2O + H(+) = inosine + NH4(+)</text>
        <dbReference type="Rhea" id="RHEA:24408"/>
        <dbReference type="ChEBI" id="CHEBI:15377"/>
        <dbReference type="ChEBI" id="CHEBI:15378"/>
        <dbReference type="ChEBI" id="CHEBI:16335"/>
        <dbReference type="ChEBI" id="CHEBI:17596"/>
        <dbReference type="ChEBI" id="CHEBI:28938"/>
        <dbReference type="EC" id="3.5.4.4"/>
    </reaction>
    <physiologicalReaction direction="left-to-right" evidence="7">
        <dbReference type="Rhea" id="RHEA:24409"/>
    </physiologicalReaction>
</comment>
<comment type="catalytic activity">
    <reaction evidence="9">
        <text>S-methyl-5'-thioadenosine + phosphate = 5-(methylsulfanyl)-alpha-D-ribose 1-phosphate + adenine</text>
        <dbReference type="Rhea" id="RHEA:11852"/>
        <dbReference type="ChEBI" id="CHEBI:16708"/>
        <dbReference type="ChEBI" id="CHEBI:17509"/>
        <dbReference type="ChEBI" id="CHEBI:43474"/>
        <dbReference type="ChEBI" id="CHEBI:58533"/>
        <dbReference type="EC" id="2.4.2.28"/>
    </reaction>
    <physiologicalReaction direction="left-to-right" evidence="9">
        <dbReference type="Rhea" id="RHEA:11853"/>
    </physiologicalReaction>
</comment>
<name>A0A0Q9YMN6_9GAMM</name>
<gene>
    <name evidence="11" type="primary">yfiH_1</name>
    <name evidence="12" type="synonym">pgeF</name>
    <name evidence="12" type="ORF">HT99x_000020</name>
    <name evidence="11" type="ORF">HT99x_00445</name>
</gene>
<evidence type="ECO:0000256" key="10">
    <source>
        <dbReference type="RuleBase" id="RU361274"/>
    </source>
</evidence>
<dbReference type="Proteomes" id="UP000051497">
    <property type="component" value="Unassembled WGS sequence"/>
</dbReference>
<evidence type="ECO:0000256" key="2">
    <source>
        <dbReference type="ARBA" id="ARBA00007353"/>
    </source>
</evidence>
<dbReference type="EMBL" id="LKAJ02000001">
    <property type="protein sequence ID" value="MCS5709802.1"/>
    <property type="molecule type" value="Genomic_DNA"/>
</dbReference>
<dbReference type="Gene3D" id="3.60.140.10">
    <property type="entry name" value="CNF1/YfiH-like putative cysteine hydrolases"/>
    <property type="match status" value="1"/>
</dbReference>
<organism evidence="11">
    <name type="scientific">Candidatus Berkiella aquae</name>
    <dbReference type="NCBI Taxonomy" id="295108"/>
    <lineage>
        <taxon>Bacteria</taxon>
        <taxon>Pseudomonadati</taxon>
        <taxon>Pseudomonadota</taxon>
        <taxon>Gammaproteobacteria</taxon>
        <taxon>Candidatus Berkiellales</taxon>
        <taxon>Candidatus Berkiellaceae</taxon>
        <taxon>Candidatus Berkiella</taxon>
    </lineage>
</organism>
<dbReference type="GO" id="GO:0017061">
    <property type="term" value="F:S-methyl-5-thioadenosine phosphorylase activity"/>
    <property type="evidence" value="ECO:0007669"/>
    <property type="project" value="UniProtKB-EC"/>
</dbReference>
<evidence type="ECO:0000256" key="7">
    <source>
        <dbReference type="ARBA" id="ARBA00047989"/>
    </source>
</evidence>
<dbReference type="PATRIC" id="fig|1590043.3.peg.448"/>
<proteinExistence type="inferred from homology"/>
<evidence type="ECO:0000313" key="11">
    <source>
        <dbReference type="EMBL" id="KRG22028.1"/>
    </source>
</evidence>
<evidence type="ECO:0000313" key="13">
    <source>
        <dbReference type="Proteomes" id="UP000051497"/>
    </source>
</evidence>
<keyword evidence="5" id="KW-0378">Hydrolase</keyword>
<reference evidence="11" key="1">
    <citation type="submission" date="2015-09" db="EMBL/GenBank/DDBJ databases">
        <title>Draft Genome Sequences of Two Novel Amoeba-resistant Intranuclear Bacteria, Candidatus Berkiella cookevillensis and Candidatus Berkiella aquae.</title>
        <authorList>
            <person name="Mehari Y.T."/>
            <person name="Arivett B.A."/>
            <person name="Farone A.L."/>
            <person name="Gunderson J.H."/>
            <person name="Farone M.B."/>
        </authorList>
    </citation>
    <scope>NUCLEOTIDE SEQUENCE [LARGE SCALE GENOMIC DNA]</scope>
    <source>
        <strain evidence="11">HT99</strain>
    </source>
</reference>
<dbReference type="AlphaFoldDB" id="A0A0Q9YMN6"/>
<evidence type="ECO:0000256" key="9">
    <source>
        <dbReference type="ARBA" id="ARBA00049893"/>
    </source>
</evidence>
<dbReference type="InterPro" id="IPR011324">
    <property type="entry name" value="Cytotoxic_necrot_fac-like_cat"/>
</dbReference>
<dbReference type="InterPro" id="IPR038371">
    <property type="entry name" value="Cu_polyphenol_OxRdtase_sf"/>
</dbReference>
<dbReference type="CDD" id="cd16833">
    <property type="entry name" value="YfiH"/>
    <property type="match status" value="1"/>
</dbReference>
<evidence type="ECO:0000313" key="12">
    <source>
        <dbReference type="EMBL" id="MCS5709802.1"/>
    </source>
</evidence>